<feature type="transmembrane region" description="Helical" evidence="7">
    <location>
        <begin position="116"/>
        <end position="133"/>
    </location>
</feature>
<dbReference type="AlphaFoldDB" id="A0A1T2XHA0"/>
<dbReference type="GO" id="GO:0022857">
    <property type="term" value="F:transmembrane transporter activity"/>
    <property type="evidence" value="ECO:0007669"/>
    <property type="project" value="InterPro"/>
</dbReference>
<keyword evidence="6 7" id="KW-0472">Membrane</keyword>
<accession>A0A1T2XHA0</accession>
<feature type="transmembrane region" description="Helical" evidence="7">
    <location>
        <begin position="268"/>
        <end position="289"/>
    </location>
</feature>
<dbReference type="CDD" id="cd06173">
    <property type="entry name" value="MFS_MefA_like"/>
    <property type="match status" value="1"/>
</dbReference>
<reference evidence="9 10" key="1">
    <citation type="submission" date="2017-01" db="EMBL/GenBank/DDBJ databases">
        <title>Genome analysis of Paenibacillus selenitrireducens ES3-24.</title>
        <authorList>
            <person name="Xu D."/>
            <person name="Yao R."/>
            <person name="Zheng S."/>
        </authorList>
    </citation>
    <scope>NUCLEOTIDE SEQUENCE [LARGE SCALE GENOMIC DNA]</scope>
    <source>
        <strain evidence="9 10">ES3-24</strain>
    </source>
</reference>
<feature type="transmembrane region" description="Helical" evidence="7">
    <location>
        <begin position="326"/>
        <end position="344"/>
    </location>
</feature>
<feature type="transmembrane region" description="Helical" evidence="7">
    <location>
        <begin position="232"/>
        <end position="256"/>
    </location>
</feature>
<comment type="caution">
    <text evidence="9">The sequence shown here is derived from an EMBL/GenBank/DDBJ whole genome shotgun (WGS) entry which is preliminary data.</text>
</comment>
<dbReference type="Pfam" id="PF07690">
    <property type="entry name" value="MFS_1"/>
    <property type="match status" value="1"/>
</dbReference>
<keyword evidence="10" id="KW-1185">Reference proteome</keyword>
<dbReference type="GO" id="GO:0005886">
    <property type="term" value="C:plasma membrane"/>
    <property type="evidence" value="ECO:0007669"/>
    <property type="project" value="UniProtKB-SubCell"/>
</dbReference>
<dbReference type="Gene3D" id="1.20.1250.20">
    <property type="entry name" value="MFS general substrate transporter like domains"/>
    <property type="match status" value="1"/>
</dbReference>
<keyword evidence="5 7" id="KW-1133">Transmembrane helix</keyword>
<keyword evidence="2" id="KW-0813">Transport</keyword>
<feature type="transmembrane region" description="Helical" evidence="7">
    <location>
        <begin position="154"/>
        <end position="177"/>
    </location>
</feature>
<dbReference type="PANTHER" id="PTHR23513:SF6">
    <property type="entry name" value="MAJOR FACILITATOR SUPERFAMILY ASSOCIATED DOMAIN-CONTAINING PROTEIN"/>
    <property type="match status" value="1"/>
</dbReference>
<organism evidence="9 10">
    <name type="scientific">Paenibacillus selenitireducens</name>
    <dbReference type="NCBI Taxonomy" id="1324314"/>
    <lineage>
        <taxon>Bacteria</taxon>
        <taxon>Bacillati</taxon>
        <taxon>Bacillota</taxon>
        <taxon>Bacilli</taxon>
        <taxon>Bacillales</taxon>
        <taxon>Paenibacillaceae</taxon>
        <taxon>Paenibacillus</taxon>
    </lineage>
</organism>
<evidence type="ECO:0000313" key="10">
    <source>
        <dbReference type="Proteomes" id="UP000190188"/>
    </source>
</evidence>
<feature type="transmembrane region" description="Helical" evidence="7">
    <location>
        <begin position="93"/>
        <end position="110"/>
    </location>
</feature>
<feature type="transmembrane region" description="Helical" evidence="7">
    <location>
        <begin position="384"/>
        <end position="402"/>
    </location>
</feature>
<dbReference type="SUPFAM" id="SSF103473">
    <property type="entry name" value="MFS general substrate transporter"/>
    <property type="match status" value="1"/>
</dbReference>
<sequence>MTAKAETNTKIASKPKSIWLHPNFLVLFLVSGIITFGNRIYELALPLILYELTESSVTMSTMRGIEFLPNLLLAMFIGVMVDRVHKKRWSLGSILLQILVLLALFTAIQFGHPSIFVFYIAGFFLMTFGYAFSNARVSMVKQALPKEMLTSANASFNFITTLIGIMGPVITGLILMLPKLHEGLFITAIAFIFAFVILLFLKSEEIPVTSQRAGFWRELGEGWRELRSNRPLWLITITVIFLNSTAGMVDTTIIFLAKDTLRLQNYELGLVLSMAGVGGLLGSFVISWFRRKFRVGVLIAWTTLIVGITYLMMFFAHSAILLGMSLFFNGFFETISIVSIWTFRQETTPHQLIGRISGITGSLFKLGMPFAIMGAGWISQLADPSMVFAIACVGNILIFFGCRHSTLWTK</sequence>
<feature type="domain" description="Major facilitator superfamily (MFS) profile" evidence="8">
    <location>
        <begin position="23"/>
        <end position="410"/>
    </location>
</feature>
<keyword evidence="3" id="KW-1003">Cell membrane</keyword>
<evidence type="ECO:0000256" key="2">
    <source>
        <dbReference type="ARBA" id="ARBA00022448"/>
    </source>
</evidence>
<protein>
    <submittedName>
        <fullName evidence="9">MFS transporter</fullName>
    </submittedName>
</protein>
<dbReference type="InterPro" id="IPR036259">
    <property type="entry name" value="MFS_trans_sf"/>
</dbReference>
<feature type="transmembrane region" description="Helical" evidence="7">
    <location>
        <begin position="296"/>
        <end position="320"/>
    </location>
</feature>
<evidence type="ECO:0000256" key="4">
    <source>
        <dbReference type="ARBA" id="ARBA00022692"/>
    </source>
</evidence>
<dbReference type="InterPro" id="IPR020846">
    <property type="entry name" value="MFS_dom"/>
</dbReference>
<feature type="transmembrane region" description="Helical" evidence="7">
    <location>
        <begin position="61"/>
        <end position="81"/>
    </location>
</feature>
<evidence type="ECO:0000259" key="8">
    <source>
        <dbReference type="PROSITE" id="PS50850"/>
    </source>
</evidence>
<dbReference type="PANTHER" id="PTHR23513">
    <property type="entry name" value="INTEGRAL MEMBRANE EFFLUX PROTEIN-RELATED"/>
    <property type="match status" value="1"/>
</dbReference>
<feature type="transmembrane region" description="Helical" evidence="7">
    <location>
        <begin position="356"/>
        <end position="378"/>
    </location>
</feature>
<evidence type="ECO:0000256" key="1">
    <source>
        <dbReference type="ARBA" id="ARBA00004651"/>
    </source>
</evidence>
<comment type="subcellular location">
    <subcellularLocation>
        <location evidence="1">Cell membrane</location>
        <topology evidence="1">Multi-pass membrane protein</topology>
    </subcellularLocation>
</comment>
<dbReference type="Proteomes" id="UP000190188">
    <property type="component" value="Unassembled WGS sequence"/>
</dbReference>
<dbReference type="PROSITE" id="PS50850">
    <property type="entry name" value="MFS"/>
    <property type="match status" value="1"/>
</dbReference>
<dbReference type="STRING" id="1324314.BVG16_09265"/>
<dbReference type="EMBL" id="MSZX01000003">
    <property type="protein sequence ID" value="OPA79269.1"/>
    <property type="molecule type" value="Genomic_DNA"/>
</dbReference>
<proteinExistence type="predicted"/>
<evidence type="ECO:0000256" key="7">
    <source>
        <dbReference type="SAM" id="Phobius"/>
    </source>
</evidence>
<feature type="transmembrane region" description="Helical" evidence="7">
    <location>
        <begin position="20"/>
        <end position="41"/>
    </location>
</feature>
<evidence type="ECO:0000256" key="5">
    <source>
        <dbReference type="ARBA" id="ARBA00022989"/>
    </source>
</evidence>
<dbReference type="RefSeq" id="WP_078498265.1">
    <property type="nucleotide sequence ID" value="NZ_MSZX01000003.1"/>
</dbReference>
<evidence type="ECO:0000256" key="3">
    <source>
        <dbReference type="ARBA" id="ARBA00022475"/>
    </source>
</evidence>
<name>A0A1T2XHA0_9BACL</name>
<evidence type="ECO:0000256" key="6">
    <source>
        <dbReference type="ARBA" id="ARBA00023136"/>
    </source>
</evidence>
<evidence type="ECO:0000313" key="9">
    <source>
        <dbReference type="EMBL" id="OPA79269.1"/>
    </source>
</evidence>
<keyword evidence="4 7" id="KW-0812">Transmembrane</keyword>
<dbReference type="InterPro" id="IPR011701">
    <property type="entry name" value="MFS"/>
</dbReference>
<dbReference type="OrthoDB" id="9775268at2"/>
<gene>
    <name evidence="9" type="ORF">BVG16_09265</name>
</gene>
<feature type="transmembrane region" description="Helical" evidence="7">
    <location>
        <begin position="183"/>
        <end position="201"/>
    </location>
</feature>